<feature type="compositionally biased region" description="Basic and acidic residues" evidence="7">
    <location>
        <begin position="134"/>
        <end position="147"/>
    </location>
</feature>
<evidence type="ECO:0000256" key="5">
    <source>
        <dbReference type="ARBA" id="ARBA00037276"/>
    </source>
</evidence>
<dbReference type="KEGG" id="this:HZT40_07485"/>
<dbReference type="AlphaFoldDB" id="A0A7L6AQN7"/>
<evidence type="ECO:0000256" key="4">
    <source>
        <dbReference type="ARBA" id="ARBA00023172"/>
    </source>
</evidence>
<organism evidence="8 9">
    <name type="scientific">Candidatus Thiothrix singaporensis</name>
    <dbReference type="NCBI Taxonomy" id="2799669"/>
    <lineage>
        <taxon>Bacteria</taxon>
        <taxon>Pseudomonadati</taxon>
        <taxon>Pseudomonadota</taxon>
        <taxon>Gammaproteobacteria</taxon>
        <taxon>Thiotrichales</taxon>
        <taxon>Thiotrichaceae</taxon>
        <taxon>Thiothrix</taxon>
    </lineage>
</organism>
<protein>
    <submittedName>
        <fullName evidence="8">Transposase</fullName>
    </submittedName>
</protein>
<keyword evidence="9" id="KW-1185">Reference proteome</keyword>
<sequence>MKTTTTRRHHSPEFKSEALKLASQTSVPSAAKQLGLQESQLYNWRAAASRKASQSEREATLATENARLKRQLAEQAEELAILKGGSLLRTKPKVERYQFMFKHRDEFSLGRMVSVLGVSRSGYYGWLRSRDKSSPRSLARQERDERVSNAFQQSKGRDGSRRIQVAL</sequence>
<evidence type="ECO:0000256" key="2">
    <source>
        <dbReference type="ARBA" id="ARBA00022578"/>
    </source>
</evidence>
<gene>
    <name evidence="8" type="ORF">HZT40_07485</name>
</gene>
<feature type="region of interest" description="Disordered" evidence="7">
    <location>
        <begin position="134"/>
        <end position="162"/>
    </location>
</feature>
<dbReference type="Proteomes" id="UP000510621">
    <property type="component" value="Chromosome"/>
</dbReference>
<comment type="similarity">
    <text evidence="1">Belongs to the transposase 8 family.</text>
</comment>
<feature type="compositionally biased region" description="Basic residues" evidence="7">
    <location>
        <begin position="1"/>
        <end position="10"/>
    </location>
</feature>
<evidence type="ECO:0000256" key="7">
    <source>
        <dbReference type="SAM" id="MobiDB-lite"/>
    </source>
</evidence>
<keyword evidence="4" id="KW-0233">DNA recombination</keyword>
<dbReference type="Gene3D" id="1.10.10.60">
    <property type="entry name" value="Homeodomain-like"/>
    <property type="match status" value="1"/>
</dbReference>
<dbReference type="SUPFAM" id="SSF46689">
    <property type="entry name" value="Homeodomain-like"/>
    <property type="match status" value="1"/>
</dbReference>
<reference evidence="8" key="1">
    <citation type="submission" date="2020-06" db="EMBL/GenBank/DDBJ databases">
        <title>Analysis procedures for assessing recovery of high quality, complete, closed genomes from Nanopore long read metagenome sequencing.</title>
        <authorList>
            <person name="Bessarab I."/>
            <person name="Arumugam K."/>
            <person name="Haryono M."/>
            <person name="Liu X."/>
            <person name="Roy S."/>
            <person name="Zuniga-Montanez R.E."/>
            <person name="Qiu G."/>
            <person name="Drautz-Moses D.I."/>
            <person name="Law Y.Y."/>
            <person name="Wuertz S."/>
            <person name="Lauro F.M."/>
            <person name="Huson D.H."/>
            <person name="Williams R.B."/>
        </authorList>
    </citation>
    <scope>NUCLEOTIDE SEQUENCE [LARGE SCALE GENOMIC DNA]</scope>
    <source>
        <strain evidence="8">SSD2</strain>
    </source>
</reference>
<dbReference type="InterPro" id="IPR009057">
    <property type="entry name" value="Homeodomain-like_sf"/>
</dbReference>
<dbReference type="InterPro" id="IPR051839">
    <property type="entry name" value="RD_transcriptional_regulator"/>
</dbReference>
<comment type="function">
    <text evidence="5">Involved in the transposition of the insertion sequence IS3.</text>
</comment>
<evidence type="ECO:0000256" key="1">
    <source>
        <dbReference type="ARBA" id="ARBA00009964"/>
    </source>
</evidence>
<accession>A0A7L6AQN7</accession>
<dbReference type="Pfam" id="PF01527">
    <property type="entry name" value="HTH_Tnp_1"/>
    <property type="match status" value="1"/>
</dbReference>
<keyword evidence="2" id="KW-0815">Transposition</keyword>
<feature type="coiled-coil region" evidence="6">
    <location>
        <begin position="58"/>
        <end position="85"/>
    </location>
</feature>
<evidence type="ECO:0000256" key="3">
    <source>
        <dbReference type="ARBA" id="ARBA00023125"/>
    </source>
</evidence>
<dbReference type="PANTHER" id="PTHR33215:SF6">
    <property type="entry name" value="TRANSPOSASE INSE FOR INSERTION SEQUENCE IS3A-RELATED"/>
    <property type="match status" value="1"/>
</dbReference>
<dbReference type="PANTHER" id="PTHR33215">
    <property type="entry name" value="PROTEIN DISTAL ANTENNA"/>
    <property type="match status" value="1"/>
</dbReference>
<dbReference type="InterPro" id="IPR002514">
    <property type="entry name" value="Transposase_8"/>
</dbReference>
<keyword evidence="6" id="KW-0175">Coiled coil</keyword>
<dbReference type="GO" id="GO:0003677">
    <property type="term" value="F:DNA binding"/>
    <property type="evidence" value="ECO:0007669"/>
    <property type="project" value="UniProtKB-KW"/>
</dbReference>
<dbReference type="EMBL" id="CP059265">
    <property type="protein sequence ID" value="QLQ31465.1"/>
    <property type="molecule type" value="Genomic_DNA"/>
</dbReference>
<dbReference type="GO" id="GO:0006313">
    <property type="term" value="P:DNA transposition"/>
    <property type="evidence" value="ECO:0007669"/>
    <property type="project" value="InterPro"/>
</dbReference>
<evidence type="ECO:0000313" key="8">
    <source>
        <dbReference type="EMBL" id="QLQ31465.1"/>
    </source>
</evidence>
<evidence type="ECO:0000256" key="6">
    <source>
        <dbReference type="SAM" id="Coils"/>
    </source>
</evidence>
<feature type="region of interest" description="Disordered" evidence="7">
    <location>
        <begin position="1"/>
        <end position="22"/>
    </location>
</feature>
<name>A0A7L6AQN7_9GAMM</name>
<keyword evidence="3" id="KW-0238">DNA-binding</keyword>
<proteinExistence type="inferred from homology"/>
<dbReference type="GO" id="GO:0004803">
    <property type="term" value="F:transposase activity"/>
    <property type="evidence" value="ECO:0007669"/>
    <property type="project" value="InterPro"/>
</dbReference>
<evidence type="ECO:0000313" key="9">
    <source>
        <dbReference type="Proteomes" id="UP000510621"/>
    </source>
</evidence>